<evidence type="ECO:0000259" key="6">
    <source>
        <dbReference type="PROSITE" id="PS50011"/>
    </source>
</evidence>
<keyword evidence="5" id="KW-0067">ATP-binding</keyword>
<evidence type="ECO:0000256" key="1">
    <source>
        <dbReference type="ARBA" id="ARBA00022527"/>
    </source>
</evidence>
<dbReference type="GO" id="GO:0016301">
    <property type="term" value="F:kinase activity"/>
    <property type="evidence" value="ECO:0007669"/>
    <property type="project" value="UniProtKB-KW"/>
</dbReference>
<dbReference type="Proteomes" id="UP001196980">
    <property type="component" value="Unassembled WGS sequence"/>
</dbReference>
<feature type="domain" description="Protein kinase" evidence="6">
    <location>
        <begin position="1"/>
        <end position="37"/>
    </location>
</feature>
<accession>A0ABS6S3J0</accession>
<keyword evidence="3" id="KW-0547">Nucleotide-binding</keyword>
<keyword evidence="1" id="KW-0723">Serine/threonine-protein kinase</keyword>
<protein>
    <submittedName>
        <fullName evidence="7">Protein kinase</fullName>
    </submittedName>
</protein>
<keyword evidence="4 7" id="KW-0418">Kinase</keyword>
<evidence type="ECO:0000313" key="7">
    <source>
        <dbReference type="EMBL" id="MBV6343165.1"/>
    </source>
</evidence>
<feature type="non-terminal residue" evidence="7">
    <location>
        <position position="37"/>
    </location>
</feature>
<evidence type="ECO:0000256" key="3">
    <source>
        <dbReference type="ARBA" id="ARBA00022741"/>
    </source>
</evidence>
<dbReference type="InterPro" id="IPR000719">
    <property type="entry name" value="Prot_kinase_dom"/>
</dbReference>
<sequence length="37" mass="3972">MGLQYSHEKGLVHRDVKPANVMLTADGTAKVTDFGLA</sequence>
<name>A0ABS6S3J0_9BACT</name>
<keyword evidence="2" id="KW-0808">Transferase</keyword>
<dbReference type="EMBL" id="JABXWD010000469">
    <property type="protein sequence ID" value="MBV6343165.1"/>
    <property type="molecule type" value="Genomic_DNA"/>
</dbReference>
<dbReference type="InterPro" id="IPR008271">
    <property type="entry name" value="Ser/Thr_kinase_AS"/>
</dbReference>
<evidence type="ECO:0000256" key="4">
    <source>
        <dbReference type="ARBA" id="ARBA00022777"/>
    </source>
</evidence>
<evidence type="ECO:0000313" key="8">
    <source>
        <dbReference type="Proteomes" id="UP001196980"/>
    </source>
</evidence>
<dbReference type="PANTHER" id="PTHR24351">
    <property type="entry name" value="RIBOSOMAL PROTEIN S6 KINASE"/>
    <property type="match status" value="1"/>
</dbReference>
<evidence type="ECO:0000256" key="5">
    <source>
        <dbReference type="ARBA" id="ARBA00022840"/>
    </source>
</evidence>
<proteinExistence type="predicted"/>
<organism evidence="7 8">
    <name type="scientific">Candidatus Magnetobacterium casense</name>
    <dbReference type="NCBI Taxonomy" id="1455061"/>
    <lineage>
        <taxon>Bacteria</taxon>
        <taxon>Pseudomonadati</taxon>
        <taxon>Nitrospirota</taxon>
        <taxon>Thermodesulfovibrionia</taxon>
        <taxon>Thermodesulfovibrionales</taxon>
        <taxon>Candidatus Magnetobacteriaceae</taxon>
        <taxon>Candidatus Magnetobacterium</taxon>
    </lineage>
</organism>
<dbReference type="PROSITE" id="PS00108">
    <property type="entry name" value="PROTEIN_KINASE_ST"/>
    <property type="match status" value="1"/>
</dbReference>
<keyword evidence="8" id="KW-1185">Reference proteome</keyword>
<dbReference type="PROSITE" id="PS50011">
    <property type="entry name" value="PROTEIN_KINASE_DOM"/>
    <property type="match status" value="1"/>
</dbReference>
<reference evidence="7 8" key="1">
    <citation type="journal article" date="2020" name="J Geophys Res Biogeosci">
        <title>Magnetotaxis as an Adaptation to Enable Bacterial Shuttling of Microbial Sulfur and Sulfur Cycling Across Aquatic Oxic#Anoxic Interfaces.</title>
        <authorList>
            <person name="Li J."/>
            <person name="Liu P."/>
            <person name="Wang J."/>
            <person name="Roberts A.P."/>
            <person name="Pan Y."/>
        </authorList>
    </citation>
    <scope>NUCLEOTIDE SEQUENCE [LARGE SCALE GENOMIC DNA]</scope>
    <source>
        <strain evidence="7 8">MYR-1_YQ</strain>
    </source>
</reference>
<comment type="caution">
    <text evidence="7">The sequence shown here is derived from an EMBL/GenBank/DDBJ whole genome shotgun (WGS) entry which is preliminary data.</text>
</comment>
<dbReference type="Pfam" id="PF00069">
    <property type="entry name" value="Pkinase"/>
    <property type="match status" value="1"/>
</dbReference>
<evidence type="ECO:0000256" key="2">
    <source>
        <dbReference type="ARBA" id="ARBA00022679"/>
    </source>
</evidence>
<gene>
    <name evidence="7" type="ORF">HWQ67_16415</name>
</gene>